<comment type="cofactor">
    <cofactor evidence="1">
        <name>Mg(2+)</name>
        <dbReference type="ChEBI" id="CHEBI:18420"/>
    </cofactor>
</comment>
<dbReference type="EC" id="2.7.11.1" evidence="3"/>
<dbReference type="InterPro" id="IPR050839">
    <property type="entry name" value="Rho-assoc_Ser/Thr_Kinase"/>
</dbReference>
<accession>A0A401RE61</accession>
<evidence type="ECO:0000256" key="7">
    <source>
        <dbReference type="ARBA" id="ARBA00022679"/>
    </source>
</evidence>
<dbReference type="GO" id="GO:0005737">
    <property type="term" value="C:cytoplasm"/>
    <property type="evidence" value="ECO:0007669"/>
    <property type="project" value="UniProtKB-SubCell"/>
</dbReference>
<reference evidence="18 19" key="1">
    <citation type="journal article" date="2018" name="Nat. Ecol. Evol.">
        <title>Shark genomes provide insights into elasmobranch evolution and the origin of vertebrates.</title>
        <authorList>
            <person name="Hara Y"/>
            <person name="Yamaguchi K"/>
            <person name="Onimaru K"/>
            <person name="Kadota M"/>
            <person name="Koyanagi M"/>
            <person name="Keeley SD"/>
            <person name="Tatsumi K"/>
            <person name="Tanaka K"/>
            <person name="Motone F"/>
            <person name="Kageyama Y"/>
            <person name="Nozu R"/>
            <person name="Adachi N"/>
            <person name="Nishimura O"/>
            <person name="Nakagawa R"/>
            <person name="Tanegashima C"/>
            <person name="Kiyatake I"/>
            <person name="Matsumoto R"/>
            <person name="Murakumo K"/>
            <person name="Nishida K"/>
            <person name="Terakita A"/>
            <person name="Kuratani S"/>
            <person name="Sato K"/>
            <person name="Hyodo S Kuraku.S."/>
        </authorList>
    </citation>
    <scope>NUCLEOTIDE SEQUENCE [LARGE SCALE GENOMIC DNA]</scope>
</reference>
<dbReference type="GO" id="GO:0005524">
    <property type="term" value="F:ATP binding"/>
    <property type="evidence" value="ECO:0007669"/>
    <property type="project" value="UniProtKB-KW"/>
</dbReference>
<keyword evidence="11" id="KW-0067">ATP-binding</keyword>
<evidence type="ECO:0000256" key="8">
    <source>
        <dbReference type="ARBA" id="ARBA00022723"/>
    </source>
</evidence>
<feature type="non-terminal residue" evidence="18">
    <location>
        <position position="1"/>
    </location>
</feature>
<comment type="subcellular location">
    <subcellularLocation>
        <location evidence="2">Cytoplasm</location>
    </subcellularLocation>
</comment>
<dbReference type="SMART" id="SM00133">
    <property type="entry name" value="S_TK_X"/>
    <property type="match status" value="1"/>
</dbReference>
<evidence type="ECO:0000256" key="1">
    <source>
        <dbReference type="ARBA" id="ARBA00001946"/>
    </source>
</evidence>
<protein>
    <recommendedName>
        <fullName evidence="3">non-specific serine/threonine protein kinase</fullName>
        <ecNumber evidence="3">2.7.11.1</ecNumber>
    </recommendedName>
</protein>
<dbReference type="PANTHER" id="PTHR22988">
    <property type="entry name" value="MYOTONIC DYSTROPHY S/T KINASE-RELATED"/>
    <property type="match status" value="1"/>
</dbReference>
<dbReference type="GO" id="GO:0031032">
    <property type="term" value="P:actomyosin structure organization"/>
    <property type="evidence" value="ECO:0007669"/>
    <property type="project" value="TreeGrafter"/>
</dbReference>
<keyword evidence="9" id="KW-0547">Nucleotide-binding</keyword>
<comment type="catalytic activity">
    <reaction evidence="13">
        <text>L-threonyl-[protein] + ATP = O-phospho-L-threonyl-[protein] + ADP + H(+)</text>
        <dbReference type="Rhea" id="RHEA:46608"/>
        <dbReference type="Rhea" id="RHEA-COMP:11060"/>
        <dbReference type="Rhea" id="RHEA-COMP:11605"/>
        <dbReference type="ChEBI" id="CHEBI:15378"/>
        <dbReference type="ChEBI" id="CHEBI:30013"/>
        <dbReference type="ChEBI" id="CHEBI:30616"/>
        <dbReference type="ChEBI" id="CHEBI:61977"/>
        <dbReference type="ChEBI" id="CHEBI:456216"/>
        <dbReference type="EC" id="2.7.11.1"/>
    </reaction>
</comment>
<evidence type="ECO:0000313" key="19">
    <source>
        <dbReference type="Proteomes" id="UP000287033"/>
    </source>
</evidence>
<evidence type="ECO:0000256" key="11">
    <source>
        <dbReference type="ARBA" id="ARBA00022840"/>
    </source>
</evidence>
<evidence type="ECO:0000259" key="17">
    <source>
        <dbReference type="PROSITE" id="PS51285"/>
    </source>
</evidence>
<evidence type="ECO:0000256" key="9">
    <source>
        <dbReference type="ARBA" id="ARBA00022741"/>
    </source>
</evidence>
<dbReference type="Pfam" id="PF00433">
    <property type="entry name" value="Pkinase_C"/>
    <property type="match status" value="1"/>
</dbReference>
<sequence length="509" mass="58555">DKLTFPPDISDVSEAAQDLIAKLVCGKDRRLGQAGIRDLQGHPFFTGINWQHIRECPPPYIPEVTSPTDTSNFDVDDDVLKLADSTVPSSRSAFSGLHLPFVGFTYTSNCSLSDRGCLRDAWGSTSLDNREAEAFEIQIKQLEVDKRELNHRLQESLQKAAVGHSSSGTAKREMEIKSLKEEMQILKTRLAENQLDNDEQVKRKSESENRQLRALEKQLKTLKQEKEEIYKLEAKMEEQALEVAEQSQLRERSEQRRRQLEEELERLKLPQTGADPSSRGPDPSRELAEVEGRALAREEELARQHSAQAAELKVAREQLEESESRQQRLERELVASRERLEKARSERQSEQEELVMELRAAHEQEKNQLREENLRLNVELEPLMEKLDKLQARNKRLEEELQALEGRKETVKQWDTQIAEIIQWVSEEKEARGYLQSLATKMTEELDSLKSISSNAKPVDTHWKVRRLQKLEASAKLELQSALDAEIRAKQSLQEQLNEAKLTNLATEW</sequence>
<evidence type="ECO:0000256" key="14">
    <source>
        <dbReference type="ARBA" id="ARBA00048679"/>
    </source>
</evidence>
<comment type="caution">
    <text evidence="18">The sequence shown here is derived from an EMBL/GenBank/DDBJ whole genome shotgun (WGS) entry which is preliminary data.</text>
</comment>
<keyword evidence="12 15" id="KW-0175">Coiled coil</keyword>
<dbReference type="PANTHER" id="PTHR22988:SF79">
    <property type="entry name" value="LOW QUALITY PROTEIN: MYOTONIN-PROTEIN KINASE"/>
    <property type="match status" value="1"/>
</dbReference>
<keyword evidence="19" id="KW-1185">Reference proteome</keyword>
<evidence type="ECO:0000256" key="2">
    <source>
        <dbReference type="ARBA" id="ARBA00004496"/>
    </source>
</evidence>
<feature type="compositionally biased region" description="Basic and acidic residues" evidence="16">
    <location>
        <begin position="248"/>
        <end position="268"/>
    </location>
</feature>
<evidence type="ECO:0000256" key="16">
    <source>
        <dbReference type="SAM" id="MobiDB-lite"/>
    </source>
</evidence>
<keyword evidence="7" id="KW-0808">Transferase</keyword>
<keyword evidence="4" id="KW-0963">Cytoplasm</keyword>
<feature type="coiled-coil region" evidence="15">
    <location>
        <begin position="476"/>
        <end position="503"/>
    </location>
</feature>
<dbReference type="InterPro" id="IPR017892">
    <property type="entry name" value="Pkinase_C"/>
</dbReference>
<evidence type="ECO:0000256" key="12">
    <source>
        <dbReference type="ARBA" id="ARBA00023054"/>
    </source>
</evidence>
<evidence type="ECO:0000256" key="3">
    <source>
        <dbReference type="ARBA" id="ARBA00012513"/>
    </source>
</evidence>
<evidence type="ECO:0000313" key="18">
    <source>
        <dbReference type="EMBL" id="GCC16423.1"/>
    </source>
</evidence>
<keyword evidence="8" id="KW-0479">Metal-binding</keyword>
<dbReference type="GO" id="GO:0005856">
    <property type="term" value="C:cytoskeleton"/>
    <property type="evidence" value="ECO:0007669"/>
    <property type="project" value="TreeGrafter"/>
</dbReference>
<feature type="region of interest" description="Disordered" evidence="16">
    <location>
        <begin position="245"/>
        <end position="292"/>
    </location>
</feature>
<dbReference type="InterPro" id="IPR014930">
    <property type="entry name" value="Myotonic_dystrophy_kinase_coil"/>
</dbReference>
<dbReference type="PROSITE" id="PS51285">
    <property type="entry name" value="AGC_KINASE_CTER"/>
    <property type="match status" value="1"/>
</dbReference>
<dbReference type="GO" id="GO:0046872">
    <property type="term" value="F:metal ion binding"/>
    <property type="evidence" value="ECO:0007669"/>
    <property type="project" value="UniProtKB-KW"/>
</dbReference>
<dbReference type="InterPro" id="IPR000961">
    <property type="entry name" value="AGC-kinase_C"/>
</dbReference>
<dbReference type="EMBL" id="BEZZ01003778">
    <property type="protein sequence ID" value="GCC16423.1"/>
    <property type="molecule type" value="Genomic_DNA"/>
</dbReference>
<evidence type="ECO:0000256" key="5">
    <source>
        <dbReference type="ARBA" id="ARBA00022527"/>
    </source>
</evidence>
<evidence type="ECO:0000256" key="10">
    <source>
        <dbReference type="ARBA" id="ARBA00022777"/>
    </source>
</evidence>
<comment type="catalytic activity">
    <reaction evidence="14">
        <text>L-seryl-[protein] + ATP = O-phospho-L-seryl-[protein] + ADP + H(+)</text>
        <dbReference type="Rhea" id="RHEA:17989"/>
        <dbReference type="Rhea" id="RHEA-COMP:9863"/>
        <dbReference type="Rhea" id="RHEA-COMP:11604"/>
        <dbReference type="ChEBI" id="CHEBI:15378"/>
        <dbReference type="ChEBI" id="CHEBI:29999"/>
        <dbReference type="ChEBI" id="CHEBI:30616"/>
        <dbReference type="ChEBI" id="CHEBI:83421"/>
        <dbReference type="ChEBI" id="CHEBI:456216"/>
        <dbReference type="EC" id="2.7.11.1"/>
    </reaction>
</comment>
<dbReference type="Pfam" id="PF08826">
    <property type="entry name" value="DMPK_coil"/>
    <property type="match status" value="1"/>
</dbReference>
<keyword evidence="5" id="KW-0723">Serine/threonine-protein kinase</keyword>
<feature type="domain" description="AGC-kinase C-terminal" evidence="17">
    <location>
        <begin position="46"/>
        <end position="116"/>
    </location>
</feature>
<dbReference type="STRING" id="137246.A0A401RE61"/>
<feature type="compositionally biased region" description="Basic and acidic residues" evidence="16">
    <location>
        <begin position="282"/>
        <end position="292"/>
    </location>
</feature>
<dbReference type="AlphaFoldDB" id="A0A401RE61"/>
<keyword evidence="6" id="KW-0597">Phosphoprotein</keyword>
<gene>
    <name evidence="18" type="ORF">chiPu_0021369</name>
</gene>
<feature type="coiled-coil region" evidence="15">
    <location>
        <begin position="295"/>
        <end position="414"/>
    </location>
</feature>
<dbReference type="Gene3D" id="1.10.510.10">
    <property type="entry name" value="Transferase(Phosphotransferase) domain 1"/>
    <property type="match status" value="1"/>
</dbReference>
<dbReference type="Gene3D" id="3.30.200.20">
    <property type="entry name" value="Phosphorylase Kinase, domain 1"/>
    <property type="match status" value="1"/>
</dbReference>
<evidence type="ECO:0000256" key="15">
    <source>
        <dbReference type="SAM" id="Coils"/>
    </source>
</evidence>
<name>A0A401RE61_CHIPU</name>
<dbReference type="GO" id="GO:0004674">
    <property type="term" value="F:protein serine/threonine kinase activity"/>
    <property type="evidence" value="ECO:0007669"/>
    <property type="project" value="UniProtKB-KW"/>
</dbReference>
<dbReference type="Proteomes" id="UP000287033">
    <property type="component" value="Unassembled WGS sequence"/>
</dbReference>
<proteinExistence type="predicted"/>
<evidence type="ECO:0000256" key="13">
    <source>
        <dbReference type="ARBA" id="ARBA00047899"/>
    </source>
</evidence>
<dbReference type="OrthoDB" id="2156623at2759"/>
<organism evidence="18 19">
    <name type="scientific">Chiloscyllium punctatum</name>
    <name type="common">Brownbanded bambooshark</name>
    <name type="synonym">Hemiscyllium punctatum</name>
    <dbReference type="NCBI Taxonomy" id="137246"/>
    <lineage>
        <taxon>Eukaryota</taxon>
        <taxon>Metazoa</taxon>
        <taxon>Chordata</taxon>
        <taxon>Craniata</taxon>
        <taxon>Vertebrata</taxon>
        <taxon>Chondrichthyes</taxon>
        <taxon>Elasmobranchii</taxon>
        <taxon>Galeomorphii</taxon>
        <taxon>Galeoidea</taxon>
        <taxon>Orectolobiformes</taxon>
        <taxon>Hemiscylliidae</taxon>
        <taxon>Chiloscyllium</taxon>
    </lineage>
</organism>
<keyword evidence="10" id="KW-0418">Kinase</keyword>
<dbReference type="Gene3D" id="1.20.5.340">
    <property type="match status" value="1"/>
</dbReference>
<evidence type="ECO:0000256" key="4">
    <source>
        <dbReference type="ARBA" id="ARBA00022490"/>
    </source>
</evidence>
<evidence type="ECO:0000256" key="6">
    <source>
        <dbReference type="ARBA" id="ARBA00022553"/>
    </source>
</evidence>